<feature type="region of interest" description="Disordered" evidence="1">
    <location>
        <begin position="1"/>
        <end position="33"/>
    </location>
</feature>
<dbReference type="AlphaFoldDB" id="A0A431W498"/>
<evidence type="ECO:0000313" key="2">
    <source>
        <dbReference type="EMBL" id="RTR30224.1"/>
    </source>
</evidence>
<sequence>MSKLRTPQRGDGKVVGLPPYSHRKHEQNQSEMNNLPPSVHCWLHQGQPFVTAASLHAHLKPKAGLPRWVEKHCILGRAQRGIDVINVEQPLNTWWSPAYAADIAFLEGDYDLWDALLDLAETPPKPAAQS</sequence>
<accession>A0A431W498</accession>
<keyword evidence="3" id="KW-1185">Reference proteome</keyword>
<dbReference type="Proteomes" id="UP000277766">
    <property type="component" value="Unassembled WGS sequence"/>
</dbReference>
<evidence type="ECO:0000256" key="1">
    <source>
        <dbReference type="SAM" id="MobiDB-lite"/>
    </source>
</evidence>
<reference evidence="2 3" key="1">
    <citation type="submission" date="2018-12" db="EMBL/GenBank/DDBJ databases">
        <title>Deinococcus radiophilus ATCC 27603 genome sequencing and assembly.</title>
        <authorList>
            <person name="Maclea K.S."/>
            <person name="Maynard C.R."/>
        </authorList>
    </citation>
    <scope>NUCLEOTIDE SEQUENCE [LARGE SCALE GENOMIC DNA]</scope>
    <source>
        <strain evidence="2 3">ATCC 27603</strain>
    </source>
</reference>
<gene>
    <name evidence="2" type="ORF">EJ104_01550</name>
</gene>
<proteinExistence type="predicted"/>
<comment type="caution">
    <text evidence="2">The sequence shown here is derived from an EMBL/GenBank/DDBJ whole genome shotgun (WGS) entry which is preliminary data.</text>
</comment>
<dbReference type="RefSeq" id="WP_170165899.1">
    <property type="nucleotide sequence ID" value="NZ_CP086380.1"/>
</dbReference>
<evidence type="ECO:0000313" key="3">
    <source>
        <dbReference type="Proteomes" id="UP000277766"/>
    </source>
</evidence>
<organism evidence="2 3">
    <name type="scientific">Deinococcus radiophilus</name>
    <dbReference type="NCBI Taxonomy" id="32062"/>
    <lineage>
        <taxon>Bacteria</taxon>
        <taxon>Thermotogati</taxon>
        <taxon>Deinococcota</taxon>
        <taxon>Deinococci</taxon>
        <taxon>Deinococcales</taxon>
        <taxon>Deinococcaceae</taxon>
        <taxon>Deinococcus</taxon>
    </lineage>
</organism>
<protein>
    <submittedName>
        <fullName evidence="2">Uncharacterized protein</fullName>
    </submittedName>
</protein>
<name>A0A431W498_9DEIO</name>
<dbReference type="EMBL" id="RXPE01000002">
    <property type="protein sequence ID" value="RTR30224.1"/>
    <property type="molecule type" value="Genomic_DNA"/>
</dbReference>